<evidence type="ECO:0000313" key="6">
    <source>
        <dbReference type="Proteomes" id="UP000581769"/>
    </source>
</evidence>
<evidence type="ECO:0000256" key="4">
    <source>
        <dbReference type="SAM" id="Phobius"/>
    </source>
</evidence>
<reference evidence="5 6" key="1">
    <citation type="submission" date="2020-08" db="EMBL/GenBank/DDBJ databases">
        <title>Sequencing the genomes of 1000 actinobacteria strains.</title>
        <authorList>
            <person name="Klenk H.-P."/>
        </authorList>
    </citation>
    <scope>NUCLEOTIDE SEQUENCE [LARGE SCALE GENOMIC DNA]</scope>
    <source>
        <strain evidence="5 6">DSM 45859</strain>
    </source>
</reference>
<dbReference type="RefSeq" id="WP_246459022.1">
    <property type="nucleotide sequence ID" value="NZ_JACHMG010000001.1"/>
</dbReference>
<comment type="caution">
    <text evidence="5">The sequence shown here is derived from an EMBL/GenBank/DDBJ whole genome shotgun (WGS) entry which is preliminary data.</text>
</comment>
<dbReference type="GO" id="GO:0016020">
    <property type="term" value="C:membrane"/>
    <property type="evidence" value="ECO:0007669"/>
    <property type="project" value="UniProtKB-SubCell"/>
</dbReference>
<keyword evidence="4" id="KW-0812">Transmembrane</keyword>
<gene>
    <name evidence="5" type="ORF">BJY18_006198</name>
</gene>
<dbReference type="EMBL" id="JACHMG010000001">
    <property type="protein sequence ID" value="MBB4688713.1"/>
    <property type="molecule type" value="Genomic_DNA"/>
</dbReference>
<accession>A0A840J4D1</accession>
<keyword evidence="4" id="KW-1133">Transmembrane helix</keyword>
<dbReference type="Proteomes" id="UP000581769">
    <property type="component" value="Unassembled WGS sequence"/>
</dbReference>
<feature type="compositionally biased region" description="Basic and acidic residues" evidence="3">
    <location>
        <begin position="36"/>
        <end position="48"/>
    </location>
</feature>
<keyword evidence="2 4" id="KW-0472">Membrane</keyword>
<name>A0A840J4D1_9PSEU</name>
<feature type="transmembrane region" description="Helical" evidence="4">
    <location>
        <begin position="79"/>
        <end position="97"/>
    </location>
</feature>
<dbReference type="PANTHER" id="PTHR37042:SF4">
    <property type="entry name" value="OUTER MEMBRANE PROTEIN RV1973"/>
    <property type="match status" value="1"/>
</dbReference>
<sequence length="237" mass="24665">MTRMTVQPKKTGARRVPRVAGRARLGTAVESPAGKEPSEPGIEHESAAVERDAVVTADDPVAVAETEETFPSKKRRVRWLGGAAAVVLAGTAAWGFVAAHEVRAAASENAALVDTATTSDVAKAVSDALGTVFSYRYDDPGHSQQAAEAVLSGAARGQYEKLFGEVRQLAVQQKLVVTSRAVASGVKLLDGEHAAVLVFLDQTGVRGDGSRSTGAAQLSVTAQRESGKWLVTGMSAV</sequence>
<evidence type="ECO:0000313" key="5">
    <source>
        <dbReference type="EMBL" id="MBB4688713.1"/>
    </source>
</evidence>
<proteinExistence type="predicted"/>
<keyword evidence="6" id="KW-1185">Reference proteome</keyword>
<evidence type="ECO:0000256" key="2">
    <source>
        <dbReference type="ARBA" id="ARBA00023136"/>
    </source>
</evidence>
<protein>
    <submittedName>
        <fullName evidence="5">Mce-associated membrane protein</fullName>
    </submittedName>
</protein>
<evidence type="ECO:0000256" key="3">
    <source>
        <dbReference type="SAM" id="MobiDB-lite"/>
    </source>
</evidence>
<feature type="region of interest" description="Disordered" evidence="3">
    <location>
        <begin position="1"/>
        <end position="48"/>
    </location>
</feature>
<evidence type="ECO:0000256" key="1">
    <source>
        <dbReference type="ARBA" id="ARBA00004370"/>
    </source>
</evidence>
<comment type="subcellular location">
    <subcellularLocation>
        <location evidence="1">Membrane</location>
    </subcellularLocation>
</comment>
<dbReference type="PANTHER" id="PTHR37042">
    <property type="entry name" value="OUTER MEMBRANE PROTEIN RV1973"/>
    <property type="match status" value="1"/>
</dbReference>
<organism evidence="5 6">
    <name type="scientific">Amycolatopsis jiangsuensis</name>
    <dbReference type="NCBI Taxonomy" id="1181879"/>
    <lineage>
        <taxon>Bacteria</taxon>
        <taxon>Bacillati</taxon>
        <taxon>Actinomycetota</taxon>
        <taxon>Actinomycetes</taxon>
        <taxon>Pseudonocardiales</taxon>
        <taxon>Pseudonocardiaceae</taxon>
        <taxon>Amycolatopsis</taxon>
    </lineage>
</organism>
<dbReference type="AlphaFoldDB" id="A0A840J4D1"/>